<dbReference type="RefSeq" id="WP_090698421.1">
    <property type="nucleotide sequence ID" value="NZ_FOSP01000008.1"/>
</dbReference>
<protein>
    <submittedName>
        <fullName evidence="2">Uncharacterized protein</fullName>
    </submittedName>
</protein>
<evidence type="ECO:0000313" key="2">
    <source>
        <dbReference type="EMBL" id="SFK52063.1"/>
    </source>
</evidence>
<dbReference type="AlphaFoldDB" id="A0A1I4A6V2"/>
<organism evidence="2 3">
    <name type="scientific">Nitrosomonas aestuarii</name>
    <dbReference type="NCBI Taxonomy" id="52441"/>
    <lineage>
        <taxon>Bacteria</taxon>
        <taxon>Pseudomonadati</taxon>
        <taxon>Pseudomonadota</taxon>
        <taxon>Betaproteobacteria</taxon>
        <taxon>Nitrosomonadales</taxon>
        <taxon>Nitrosomonadaceae</taxon>
        <taxon>Nitrosomonas</taxon>
    </lineage>
</organism>
<feature type="transmembrane region" description="Helical" evidence="1">
    <location>
        <begin position="12"/>
        <end position="45"/>
    </location>
</feature>
<sequence>MFDKHNQLVFYANILIIVFGATVILFSDFTLVGFLIIAGGAVLMYEQFKQNQGTFRISGVEKVLTIKDTCGTRATVKQQQKTTACHVDNNVYWFKNIASSGSIGNFSINGQFPIEQVKDKHSKYQVCMALPTNPTKATKGIDTILSYDYTNAFGRTKGELSHVIDDETDQVKLVVDLPKGRPIASARAYCKYNGTEEALLPPVITGETRIETEIENPKLGAEYCLQWTWPEANIIKKITCYLK</sequence>
<keyword evidence="1" id="KW-0812">Transmembrane</keyword>
<name>A0A1I4A6V2_9PROT</name>
<evidence type="ECO:0000313" key="3">
    <source>
        <dbReference type="Proteomes" id="UP000199533"/>
    </source>
</evidence>
<accession>A0A1I4A6V2</accession>
<keyword evidence="1" id="KW-0472">Membrane</keyword>
<proteinExistence type="predicted"/>
<gene>
    <name evidence="2" type="ORF">SAMN05216302_100854</name>
</gene>
<dbReference type="Proteomes" id="UP000199533">
    <property type="component" value="Unassembled WGS sequence"/>
</dbReference>
<keyword evidence="3" id="KW-1185">Reference proteome</keyword>
<evidence type="ECO:0000256" key="1">
    <source>
        <dbReference type="SAM" id="Phobius"/>
    </source>
</evidence>
<keyword evidence="1" id="KW-1133">Transmembrane helix</keyword>
<dbReference type="EMBL" id="FOSP01000008">
    <property type="protein sequence ID" value="SFK52063.1"/>
    <property type="molecule type" value="Genomic_DNA"/>
</dbReference>
<reference evidence="3" key="1">
    <citation type="submission" date="2016-10" db="EMBL/GenBank/DDBJ databases">
        <authorList>
            <person name="Varghese N."/>
            <person name="Submissions S."/>
        </authorList>
    </citation>
    <scope>NUCLEOTIDE SEQUENCE [LARGE SCALE GENOMIC DNA]</scope>
    <source>
        <strain evidence="3">Nm69</strain>
    </source>
</reference>
<dbReference type="OrthoDB" id="8545189at2"/>